<evidence type="ECO:0000259" key="4">
    <source>
        <dbReference type="PROSITE" id="PS50949"/>
    </source>
</evidence>
<dbReference type="PANTHER" id="PTHR43537">
    <property type="entry name" value="TRANSCRIPTIONAL REGULATOR, GNTR FAMILY"/>
    <property type="match status" value="1"/>
</dbReference>
<dbReference type="Proteomes" id="UP001242480">
    <property type="component" value="Unassembled WGS sequence"/>
</dbReference>
<feature type="domain" description="HTH gntR-type" evidence="4">
    <location>
        <begin position="44"/>
        <end position="111"/>
    </location>
</feature>
<dbReference type="GO" id="GO:0003677">
    <property type="term" value="F:DNA binding"/>
    <property type="evidence" value="ECO:0007669"/>
    <property type="project" value="UniProtKB-KW"/>
</dbReference>
<organism evidence="5 6">
    <name type="scientific">Labrys wisconsinensis</name>
    <dbReference type="NCBI Taxonomy" id="425677"/>
    <lineage>
        <taxon>Bacteria</taxon>
        <taxon>Pseudomonadati</taxon>
        <taxon>Pseudomonadota</taxon>
        <taxon>Alphaproteobacteria</taxon>
        <taxon>Hyphomicrobiales</taxon>
        <taxon>Xanthobacteraceae</taxon>
        <taxon>Labrys</taxon>
    </lineage>
</organism>
<dbReference type="PROSITE" id="PS50949">
    <property type="entry name" value="HTH_GNTR"/>
    <property type="match status" value="1"/>
</dbReference>
<dbReference type="PRINTS" id="PR00035">
    <property type="entry name" value="HTHGNTR"/>
</dbReference>
<evidence type="ECO:0000256" key="1">
    <source>
        <dbReference type="ARBA" id="ARBA00023015"/>
    </source>
</evidence>
<dbReference type="InterPro" id="IPR000524">
    <property type="entry name" value="Tscrpt_reg_HTH_GntR"/>
</dbReference>
<dbReference type="Pfam" id="PF07729">
    <property type="entry name" value="FCD"/>
    <property type="match status" value="1"/>
</dbReference>
<dbReference type="SUPFAM" id="SSF46785">
    <property type="entry name" value="Winged helix' DNA-binding domain"/>
    <property type="match status" value="1"/>
</dbReference>
<protein>
    <submittedName>
        <fullName evidence="5">DNA-binding GntR family transcriptional regulator</fullName>
    </submittedName>
</protein>
<dbReference type="InterPro" id="IPR011711">
    <property type="entry name" value="GntR_C"/>
</dbReference>
<dbReference type="Gene3D" id="1.20.120.530">
    <property type="entry name" value="GntR ligand-binding domain-like"/>
    <property type="match status" value="1"/>
</dbReference>
<dbReference type="PANTHER" id="PTHR43537:SF24">
    <property type="entry name" value="GLUCONATE OPERON TRANSCRIPTIONAL REPRESSOR"/>
    <property type="match status" value="1"/>
</dbReference>
<keyword evidence="6" id="KW-1185">Reference proteome</keyword>
<evidence type="ECO:0000313" key="5">
    <source>
        <dbReference type="EMBL" id="MDQ0467218.1"/>
    </source>
</evidence>
<dbReference type="EMBL" id="JAUSVX010000001">
    <property type="protein sequence ID" value="MDQ0467218.1"/>
    <property type="molecule type" value="Genomic_DNA"/>
</dbReference>
<dbReference type="SUPFAM" id="SSF48008">
    <property type="entry name" value="GntR ligand-binding domain-like"/>
    <property type="match status" value="1"/>
</dbReference>
<evidence type="ECO:0000256" key="2">
    <source>
        <dbReference type="ARBA" id="ARBA00023125"/>
    </source>
</evidence>
<comment type="caution">
    <text evidence="5">The sequence shown here is derived from an EMBL/GenBank/DDBJ whole genome shotgun (WGS) entry which is preliminary data.</text>
</comment>
<evidence type="ECO:0000313" key="6">
    <source>
        <dbReference type="Proteomes" id="UP001242480"/>
    </source>
</evidence>
<proteinExistence type="predicted"/>
<reference evidence="5 6" key="1">
    <citation type="submission" date="2023-07" db="EMBL/GenBank/DDBJ databases">
        <title>Genomic Encyclopedia of Type Strains, Phase IV (KMG-IV): sequencing the most valuable type-strain genomes for metagenomic binning, comparative biology and taxonomic classification.</title>
        <authorList>
            <person name="Goeker M."/>
        </authorList>
    </citation>
    <scope>NUCLEOTIDE SEQUENCE [LARGE SCALE GENOMIC DNA]</scope>
    <source>
        <strain evidence="5 6">DSM 19619</strain>
    </source>
</reference>
<dbReference type="InterPro" id="IPR036388">
    <property type="entry name" value="WH-like_DNA-bd_sf"/>
</dbReference>
<dbReference type="InterPro" id="IPR036390">
    <property type="entry name" value="WH_DNA-bd_sf"/>
</dbReference>
<dbReference type="SMART" id="SM00895">
    <property type="entry name" value="FCD"/>
    <property type="match status" value="1"/>
</dbReference>
<sequence>MAKTRTRVASSARAPQAETMVEGIGGAVMAAADPGIGWEAARPRTLVDHAVDVILSAAARGLILPGDRVSEPELAAHLGMSRVPIREALRILESQGVVTSQPYKGIRLMEVSAARLEQIIDVRVPLELLACRRAIEAGRNGPHEIAKLEKAIAELDLMRQRNDVYGFASADTAFHRLLCSFGGNPVLSNLWESIARQLTVIFGLSTMGKPMDAIVEEHRALLAVFASGDIDAMVREIEEHVRVQWLDVNYDQVIADRRAALFARQA</sequence>
<dbReference type="InterPro" id="IPR008920">
    <property type="entry name" value="TF_FadR/GntR_C"/>
</dbReference>
<dbReference type="Pfam" id="PF00392">
    <property type="entry name" value="GntR"/>
    <property type="match status" value="1"/>
</dbReference>
<keyword evidence="1" id="KW-0805">Transcription regulation</keyword>
<dbReference type="RefSeq" id="WP_307266580.1">
    <property type="nucleotide sequence ID" value="NZ_JAUSVX010000001.1"/>
</dbReference>
<dbReference type="SMART" id="SM00345">
    <property type="entry name" value="HTH_GNTR"/>
    <property type="match status" value="1"/>
</dbReference>
<name>A0ABU0J197_9HYPH</name>
<dbReference type="Gene3D" id="1.10.10.10">
    <property type="entry name" value="Winged helix-like DNA-binding domain superfamily/Winged helix DNA-binding domain"/>
    <property type="match status" value="1"/>
</dbReference>
<evidence type="ECO:0000256" key="3">
    <source>
        <dbReference type="ARBA" id="ARBA00023163"/>
    </source>
</evidence>
<gene>
    <name evidence="5" type="ORF">QO011_000213</name>
</gene>
<keyword evidence="3" id="KW-0804">Transcription</keyword>
<dbReference type="CDD" id="cd07377">
    <property type="entry name" value="WHTH_GntR"/>
    <property type="match status" value="1"/>
</dbReference>
<keyword evidence="2 5" id="KW-0238">DNA-binding</keyword>
<accession>A0ABU0J197</accession>